<proteinExistence type="predicted"/>
<dbReference type="Proteomes" id="UP001057402">
    <property type="component" value="Chromosome 4"/>
</dbReference>
<keyword evidence="2" id="KW-1185">Reference proteome</keyword>
<protein>
    <submittedName>
        <fullName evidence="1">Uncharacterized protein</fullName>
    </submittedName>
</protein>
<evidence type="ECO:0000313" key="2">
    <source>
        <dbReference type="Proteomes" id="UP001057402"/>
    </source>
</evidence>
<reference evidence="2" key="1">
    <citation type="journal article" date="2023" name="Front. Plant Sci.">
        <title>Chromosomal-level genome assembly of Melastoma candidum provides insights into trichome evolution.</title>
        <authorList>
            <person name="Zhong Y."/>
            <person name="Wu W."/>
            <person name="Sun C."/>
            <person name="Zou P."/>
            <person name="Liu Y."/>
            <person name="Dai S."/>
            <person name="Zhou R."/>
        </authorList>
    </citation>
    <scope>NUCLEOTIDE SEQUENCE [LARGE SCALE GENOMIC DNA]</scope>
</reference>
<evidence type="ECO:0000313" key="1">
    <source>
        <dbReference type="EMBL" id="KAI4374726.1"/>
    </source>
</evidence>
<name>A0ACB9R8Y6_9MYRT</name>
<dbReference type="EMBL" id="CM042883">
    <property type="protein sequence ID" value="KAI4374726.1"/>
    <property type="molecule type" value="Genomic_DNA"/>
</dbReference>
<accession>A0ACB9R8Y6</accession>
<organism evidence="1 2">
    <name type="scientific">Melastoma candidum</name>
    <dbReference type="NCBI Taxonomy" id="119954"/>
    <lineage>
        <taxon>Eukaryota</taxon>
        <taxon>Viridiplantae</taxon>
        <taxon>Streptophyta</taxon>
        <taxon>Embryophyta</taxon>
        <taxon>Tracheophyta</taxon>
        <taxon>Spermatophyta</taxon>
        <taxon>Magnoliopsida</taxon>
        <taxon>eudicotyledons</taxon>
        <taxon>Gunneridae</taxon>
        <taxon>Pentapetalae</taxon>
        <taxon>rosids</taxon>
        <taxon>malvids</taxon>
        <taxon>Myrtales</taxon>
        <taxon>Melastomataceae</taxon>
        <taxon>Melastomatoideae</taxon>
        <taxon>Melastomateae</taxon>
        <taxon>Melastoma</taxon>
    </lineage>
</organism>
<sequence>MRRRRISRHNSFPGILVSASQLHFPCRRLRLVPEMLCKISASLLKSHYHFTTLAFPPPPPLSAKPSFLRIRFALRSSLAAASYSPSISASIPYGPSIHKGAATPNTPEGEGGGQSNGTVALDEERFARVFELTALRVPSSECFSLESRLRGHLLNWPRIPNIARVAGDEVDEDTSRLLGGGAARLGDAEGSDGGVDLDVLERRVFGRAQSDGEVASGGVLCRDKLANTFNSQGYVRFRNLAKISKPKRRKKKEGENMREFVVKRGNRKSNFAVVDVLQEEEETAGGMERLLGVGYKRQWRGSTRLLLLDERCVGKPFEELPEAIKAVFIEGEMKGDRSKFELVPCRLTLFYDYWSVNEVLEFLLPAGTIIPSSFETIGHIAHLNLKEEHLPFKNLIAKVVLDKNKPKIQTVVNKTDVIDNDYRTMQLEVLAGNHSLVATVIENGLKFQVDLSTVYWNSRLSTERLRLISGFTHDDVICDVFAGVGPIAISAARIVKRVYANDLNPSALDCMERNILLNKLERKIKVFNMDGRRFVRSIFSSDKAMSITHVVMNLPNSAVEFLDAFKGIYQDKPKAMVQTLPVIHVYGFSKAEDPDFDFHERIRIALNEVSVQVDMRRVRLVAPGKWMLCAKFILPQSVVFARTIQYQQ</sequence>
<comment type="caution">
    <text evidence="1">The sequence shown here is derived from an EMBL/GenBank/DDBJ whole genome shotgun (WGS) entry which is preliminary data.</text>
</comment>
<gene>
    <name evidence="1" type="ORF">MLD38_012688</name>
</gene>